<dbReference type="InterPro" id="IPR011335">
    <property type="entry name" value="Restrct_endonuc-II-like"/>
</dbReference>
<dbReference type="PANTHER" id="PTHR30015:SF6">
    <property type="entry name" value="SLL1429 PROTEIN"/>
    <property type="match status" value="1"/>
</dbReference>
<organism evidence="3 4">
    <name type="scientific">Alicyclobacillus cycloheptanicus</name>
    <dbReference type="NCBI Taxonomy" id="1457"/>
    <lineage>
        <taxon>Bacteria</taxon>
        <taxon>Bacillati</taxon>
        <taxon>Bacillota</taxon>
        <taxon>Bacilli</taxon>
        <taxon>Bacillales</taxon>
        <taxon>Alicyclobacillaceae</taxon>
        <taxon>Alicyclobacillus</taxon>
    </lineage>
</organism>
<dbReference type="Gene3D" id="3.40.1350.10">
    <property type="match status" value="1"/>
</dbReference>
<sequence length="199" mass="21707">MTRKDKDDISEILWTGLVGLPALAAFVIGFHLSHSAGTAGIIAGVIAGIGIGILLLRRISADEKLKRSGTHDIDKMSGRQFEYYLGHLFRTQGYKVQVTRESGDFGADLIIQKDGKIIAVQAKRKKGSVGIDAVQEVQASIAHYKAHEAWVVTNSRYTEAAKSLARSNRVRLVDRNTLVEMINKVNPKGLPSSPASIDR</sequence>
<keyword evidence="1" id="KW-0472">Membrane</keyword>
<evidence type="ECO:0000256" key="1">
    <source>
        <dbReference type="SAM" id="Phobius"/>
    </source>
</evidence>
<keyword evidence="1" id="KW-0812">Transmembrane</keyword>
<dbReference type="InterPro" id="IPR007560">
    <property type="entry name" value="Restrct_endonuc_IV_Mrr"/>
</dbReference>
<name>A0ABT9XMT5_9BACL</name>
<dbReference type="InterPro" id="IPR011856">
    <property type="entry name" value="tRNA_endonuc-like_dom_sf"/>
</dbReference>
<accession>A0ABT9XMT5</accession>
<proteinExistence type="predicted"/>
<evidence type="ECO:0000259" key="2">
    <source>
        <dbReference type="Pfam" id="PF04471"/>
    </source>
</evidence>
<dbReference type="PANTHER" id="PTHR30015">
    <property type="entry name" value="MRR RESTRICTION SYSTEM PROTEIN"/>
    <property type="match status" value="1"/>
</dbReference>
<feature type="transmembrane region" description="Helical" evidence="1">
    <location>
        <begin position="38"/>
        <end position="56"/>
    </location>
</feature>
<reference evidence="3 4" key="1">
    <citation type="submission" date="2023-07" db="EMBL/GenBank/DDBJ databases">
        <title>Genomic Encyclopedia of Type Strains, Phase IV (KMG-IV): sequencing the most valuable type-strain genomes for metagenomic binning, comparative biology and taxonomic classification.</title>
        <authorList>
            <person name="Goeker M."/>
        </authorList>
    </citation>
    <scope>NUCLEOTIDE SEQUENCE [LARGE SCALE GENOMIC DNA]</scope>
    <source>
        <strain evidence="3 4">DSM 4006</strain>
    </source>
</reference>
<gene>
    <name evidence="3" type="ORF">J2S03_003466</name>
</gene>
<dbReference type="Proteomes" id="UP001232973">
    <property type="component" value="Unassembled WGS sequence"/>
</dbReference>
<feature type="transmembrane region" description="Helical" evidence="1">
    <location>
        <begin position="12"/>
        <end position="32"/>
    </location>
</feature>
<dbReference type="Pfam" id="PF04471">
    <property type="entry name" value="Mrr_cat"/>
    <property type="match status" value="1"/>
</dbReference>
<dbReference type="SUPFAM" id="SSF52980">
    <property type="entry name" value="Restriction endonuclease-like"/>
    <property type="match status" value="1"/>
</dbReference>
<evidence type="ECO:0000313" key="3">
    <source>
        <dbReference type="EMBL" id="MDQ0191595.1"/>
    </source>
</evidence>
<keyword evidence="1" id="KW-1133">Transmembrane helix</keyword>
<dbReference type="RefSeq" id="WP_274457028.1">
    <property type="nucleotide sequence ID" value="NZ_CP067097.1"/>
</dbReference>
<dbReference type="EMBL" id="JAUSTP010000058">
    <property type="protein sequence ID" value="MDQ0191595.1"/>
    <property type="molecule type" value="Genomic_DNA"/>
</dbReference>
<dbReference type="InterPro" id="IPR052906">
    <property type="entry name" value="Type_IV_Methyl-Rstrct_Enzyme"/>
</dbReference>
<feature type="domain" description="Restriction endonuclease type IV Mrr" evidence="2">
    <location>
        <begin position="73"/>
        <end position="182"/>
    </location>
</feature>
<keyword evidence="4" id="KW-1185">Reference proteome</keyword>
<protein>
    <submittedName>
        <fullName evidence="3">Restriction system protein</fullName>
    </submittedName>
</protein>
<evidence type="ECO:0000313" key="4">
    <source>
        <dbReference type="Proteomes" id="UP001232973"/>
    </source>
</evidence>
<comment type="caution">
    <text evidence="3">The sequence shown here is derived from an EMBL/GenBank/DDBJ whole genome shotgun (WGS) entry which is preliminary data.</text>
</comment>